<dbReference type="InterPro" id="IPR014445">
    <property type="entry name" value="Gln-dep_NAD_synthase"/>
</dbReference>
<sequence length="622" mass="68735">MYTLALAQFRPRKGHYAVNLARLGEIFAQLGPTERQPDVLMLPETALTGYFLEGGVREQAVTAGQLFHDLQQTYVAARGADAPALDIVIGFYERWRERFYNSALYATLGSDQSLAGIRHVHRKMFLPTYGVFDEARFVEAGRQIAAFDTRFGRVAILICEDAWHSLCGTVAALDGAQMLYVVSASPARGANEDRPSNLARWDDRIREIAGEHGVYLAVCQIVGFEGGKGFAGGSVVVGPRSDERARAPLWSEAVMLVDIDLSDLTLARADLPLLADLEERLPFMLRDVHAASEGQHRPSTWDTALSSDSQGLSDASSYQRTVDSEGEKRAKATVGKQSFPIIAAPRFDPESDEPLRINPELTINWLVEFLRDEVGFRRGFKQVVIGLSGGVDSALTTYLCAKAFGAENVLAVRMPYRTSSSDSLDHAQLVIDDLGIQHRTIEITNAVEGYLSFEPDADGRRRGNVMARTRMIVLFDQSQKLGCIPIGTGNKTERLFGYYTWHADDAPPVNPLGDLFKTQVWELASAIGVPDVIVHKPASADLVVGQTDEDDFGISYRKADRVLAYLLSGYRPEQLVARGFNADEVAIVQRRVNSTHWKRHLPSTAMLSSTAIGEYYLRPVDY</sequence>
<name>A0ABP9X8J4_9CHLR</name>
<keyword evidence="3 7" id="KW-0436">Ligase</keyword>
<feature type="region of interest" description="Disordered" evidence="9">
    <location>
        <begin position="296"/>
        <end position="332"/>
    </location>
</feature>
<evidence type="ECO:0000256" key="2">
    <source>
        <dbReference type="ARBA" id="ARBA00007145"/>
    </source>
</evidence>
<dbReference type="PROSITE" id="PS50263">
    <property type="entry name" value="CN_HYDROLASE"/>
    <property type="match status" value="1"/>
</dbReference>
<evidence type="ECO:0000256" key="1">
    <source>
        <dbReference type="ARBA" id="ARBA00005188"/>
    </source>
</evidence>
<evidence type="ECO:0000259" key="10">
    <source>
        <dbReference type="PROSITE" id="PS50263"/>
    </source>
</evidence>
<dbReference type="PANTHER" id="PTHR23090">
    <property type="entry name" value="NH 3 /GLUTAMINE-DEPENDENT NAD + SYNTHETASE"/>
    <property type="match status" value="1"/>
</dbReference>
<protein>
    <recommendedName>
        <fullName evidence="7">Glutamine-dependent NAD(+) synthetase</fullName>
        <ecNumber evidence="7">6.3.5.1</ecNumber>
    </recommendedName>
    <alternativeName>
        <fullName evidence="7">NAD(+) synthase [glutamine-hydrolyzing]</fullName>
    </alternativeName>
</protein>
<dbReference type="NCBIfam" id="TIGR00552">
    <property type="entry name" value="nadE"/>
    <property type="match status" value="1"/>
</dbReference>
<evidence type="ECO:0000256" key="7">
    <source>
        <dbReference type="PIRNR" id="PIRNR006630"/>
    </source>
</evidence>
<evidence type="ECO:0000256" key="9">
    <source>
        <dbReference type="SAM" id="MobiDB-lite"/>
    </source>
</evidence>
<dbReference type="Gene3D" id="3.40.50.620">
    <property type="entry name" value="HUPs"/>
    <property type="match status" value="1"/>
</dbReference>
<dbReference type="Proteomes" id="UP001428290">
    <property type="component" value="Unassembled WGS sequence"/>
</dbReference>
<proteinExistence type="inferred from homology"/>
<keyword evidence="6 7" id="KW-0520">NAD</keyword>
<accession>A0ABP9X8J4</accession>
<comment type="pathway">
    <text evidence="1 7">Cofactor biosynthesis; NAD(+) biosynthesis; NAD(+) from deamido-NAD(+) (L-Gln route): step 1/1.</text>
</comment>
<keyword evidence="12" id="KW-1185">Reference proteome</keyword>
<feature type="compositionally biased region" description="Low complexity" evidence="9">
    <location>
        <begin position="304"/>
        <end position="317"/>
    </location>
</feature>
<dbReference type="InterPro" id="IPR003010">
    <property type="entry name" value="C-N_Hydrolase"/>
</dbReference>
<dbReference type="SUPFAM" id="SSF56317">
    <property type="entry name" value="Carbon-nitrogen hydrolase"/>
    <property type="match status" value="1"/>
</dbReference>
<comment type="catalytic activity">
    <reaction evidence="7">
        <text>deamido-NAD(+) + L-glutamine + ATP + H2O = L-glutamate + AMP + diphosphate + NAD(+) + H(+)</text>
        <dbReference type="Rhea" id="RHEA:24384"/>
        <dbReference type="ChEBI" id="CHEBI:15377"/>
        <dbReference type="ChEBI" id="CHEBI:15378"/>
        <dbReference type="ChEBI" id="CHEBI:29985"/>
        <dbReference type="ChEBI" id="CHEBI:30616"/>
        <dbReference type="ChEBI" id="CHEBI:33019"/>
        <dbReference type="ChEBI" id="CHEBI:57540"/>
        <dbReference type="ChEBI" id="CHEBI:58359"/>
        <dbReference type="ChEBI" id="CHEBI:58437"/>
        <dbReference type="ChEBI" id="CHEBI:456215"/>
        <dbReference type="EC" id="6.3.5.1"/>
    </reaction>
</comment>
<evidence type="ECO:0000256" key="3">
    <source>
        <dbReference type="ARBA" id="ARBA00022598"/>
    </source>
</evidence>
<dbReference type="InterPro" id="IPR003694">
    <property type="entry name" value="NAD_synthase"/>
</dbReference>
<dbReference type="InterPro" id="IPR014729">
    <property type="entry name" value="Rossmann-like_a/b/a_fold"/>
</dbReference>
<dbReference type="SUPFAM" id="SSF52402">
    <property type="entry name" value="Adenine nucleotide alpha hydrolases-like"/>
    <property type="match status" value="1"/>
</dbReference>
<evidence type="ECO:0000313" key="11">
    <source>
        <dbReference type="EMBL" id="GAA5530888.1"/>
    </source>
</evidence>
<dbReference type="Pfam" id="PF02540">
    <property type="entry name" value="NAD_synthase"/>
    <property type="match status" value="1"/>
</dbReference>
<dbReference type="RefSeq" id="WP_345724485.1">
    <property type="nucleotide sequence ID" value="NZ_BAABRU010000026.1"/>
</dbReference>
<dbReference type="PANTHER" id="PTHR23090:SF9">
    <property type="entry name" value="GLUTAMINE-DEPENDENT NAD(+) SYNTHETASE"/>
    <property type="match status" value="1"/>
</dbReference>
<dbReference type="InterPro" id="IPR022310">
    <property type="entry name" value="NAD/GMP_synthase"/>
</dbReference>
<evidence type="ECO:0000256" key="5">
    <source>
        <dbReference type="ARBA" id="ARBA00022840"/>
    </source>
</evidence>
<dbReference type="PIRSF" id="PIRSF006630">
    <property type="entry name" value="NADS_GAT"/>
    <property type="match status" value="1"/>
</dbReference>
<keyword evidence="5 7" id="KW-0067">ATP-binding</keyword>
<keyword evidence="4 7" id="KW-0547">Nucleotide-binding</keyword>
<dbReference type="Gene3D" id="3.60.110.10">
    <property type="entry name" value="Carbon-nitrogen hydrolase"/>
    <property type="match status" value="1"/>
</dbReference>
<comment type="similarity">
    <text evidence="8">Belongs to the NAD synthetase family.</text>
</comment>
<evidence type="ECO:0000313" key="12">
    <source>
        <dbReference type="Proteomes" id="UP001428290"/>
    </source>
</evidence>
<dbReference type="InterPro" id="IPR036526">
    <property type="entry name" value="C-N_Hydrolase_sf"/>
</dbReference>
<dbReference type="EMBL" id="BAABRU010000026">
    <property type="protein sequence ID" value="GAA5530888.1"/>
    <property type="molecule type" value="Genomic_DNA"/>
</dbReference>
<evidence type="ECO:0000256" key="8">
    <source>
        <dbReference type="RuleBase" id="RU003811"/>
    </source>
</evidence>
<comment type="similarity">
    <text evidence="2 7">In the C-terminal section; belongs to the NAD synthetase family.</text>
</comment>
<evidence type="ECO:0000256" key="6">
    <source>
        <dbReference type="ARBA" id="ARBA00023027"/>
    </source>
</evidence>
<reference evidence="11 12" key="1">
    <citation type="submission" date="2024-02" db="EMBL/GenBank/DDBJ databases">
        <title>Herpetosiphon gulosus NBRC 112829.</title>
        <authorList>
            <person name="Ichikawa N."/>
            <person name="Katano-Makiyama Y."/>
            <person name="Hidaka K."/>
        </authorList>
    </citation>
    <scope>NUCLEOTIDE SEQUENCE [LARGE SCALE GENOMIC DNA]</scope>
    <source>
        <strain evidence="11 12">NBRC 112829</strain>
    </source>
</reference>
<dbReference type="EC" id="6.3.5.1" evidence="7"/>
<gene>
    <name evidence="11" type="primary">nadE</name>
    <name evidence="11" type="ORF">Hgul01_04712</name>
</gene>
<feature type="domain" description="CN hydrolase" evidence="10">
    <location>
        <begin position="2"/>
        <end position="261"/>
    </location>
</feature>
<organism evidence="11 12">
    <name type="scientific">Herpetosiphon gulosus</name>
    <dbReference type="NCBI Taxonomy" id="1973496"/>
    <lineage>
        <taxon>Bacteria</taxon>
        <taxon>Bacillati</taxon>
        <taxon>Chloroflexota</taxon>
        <taxon>Chloroflexia</taxon>
        <taxon>Herpetosiphonales</taxon>
        <taxon>Herpetosiphonaceae</taxon>
        <taxon>Herpetosiphon</taxon>
    </lineage>
</organism>
<dbReference type="CDD" id="cd00553">
    <property type="entry name" value="NAD_synthase"/>
    <property type="match status" value="1"/>
</dbReference>
<dbReference type="Pfam" id="PF00795">
    <property type="entry name" value="CN_hydrolase"/>
    <property type="match status" value="1"/>
</dbReference>
<dbReference type="NCBIfam" id="NF010587">
    <property type="entry name" value="PRK13980.1"/>
    <property type="match status" value="1"/>
</dbReference>
<comment type="caution">
    <text evidence="11">The sequence shown here is derived from an EMBL/GenBank/DDBJ whole genome shotgun (WGS) entry which is preliminary data.</text>
</comment>
<evidence type="ECO:0000256" key="4">
    <source>
        <dbReference type="ARBA" id="ARBA00022741"/>
    </source>
</evidence>